<organism evidence="3 6">
    <name type="scientific">Didymodactylos carnosus</name>
    <dbReference type="NCBI Taxonomy" id="1234261"/>
    <lineage>
        <taxon>Eukaryota</taxon>
        <taxon>Metazoa</taxon>
        <taxon>Spiralia</taxon>
        <taxon>Gnathifera</taxon>
        <taxon>Rotifera</taxon>
        <taxon>Eurotatoria</taxon>
        <taxon>Bdelloidea</taxon>
        <taxon>Philodinida</taxon>
        <taxon>Philodinidae</taxon>
        <taxon>Didymodactylos</taxon>
    </lineage>
</organism>
<name>A0A815BKW7_9BILA</name>
<dbReference type="Proteomes" id="UP000682733">
    <property type="component" value="Unassembled WGS sequence"/>
</dbReference>
<dbReference type="Pfam" id="PF00022">
    <property type="entry name" value="Actin"/>
    <property type="match status" value="1"/>
</dbReference>
<dbReference type="EMBL" id="CAJNOK010013017">
    <property type="protein sequence ID" value="CAF1176284.1"/>
    <property type="molecule type" value="Genomic_DNA"/>
</dbReference>
<evidence type="ECO:0008006" key="7">
    <source>
        <dbReference type="Google" id="ProtNLM"/>
    </source>
</evidence>
<dbReference type="EMBL" id="CAJNOQ010011209">
    <property type="protein sequence ID" value="CAF1271043.1"/>
    <property type="molecule type" value="Genomic_DNA"/>
</dbReference>
<dbReference type="SUPFAM" id="SSF53067">
    <property type="entry name" value="Actin-like ATPase domain"/>
    <property type="match status" value="1"/>
</dbReference>
<evidence type="ECO:0000313" key="4">
    <source>
        <dbReference type="EMBL" id="CAF3987428.1"/>
    </source>
</evidence>
<sequence>MTGRLPAVVIDNGTGYTKLGYATNNEPQFIIPSAIAVRERPGGARVGQSGEDLDFYIGDEAFSAKGYSVKYPIRHGIVEDWDLMEKYWEQSLFKYLRCDPEPPLNTPENREYTAEIMFELFNVPGLYIALQVKAYALLLLLYS</sequence>
<reference evidence="3" key="1">
    <citation type="submission" date="2021-02" db="EMBL/GenBank/DDBJ databases">
        <authorList>
            <person name="Nowell W R."/>
        </authorList>
    </citation>
    <scope>NUCLEOTIDE SEQUENCE</scope>
</reference>
<evidence type="ECO:0000313" key="3">
    <source>
        <dbReference type="EMBL" id="CAF1271043.1"/>
    </source>
</evidence>
<gene>
    <name evidence="3" type="ORF">GPM918_LOCUS27084</name>
    <name evidence="2" type="ORF">OVA965_LOCUS22827</name>
    <name evidence="5" type="ORF">SRO942_LOCUS27356</name>
    <name evidence="4" type="ORF">TMI583_LOCUS23540</name>
</gene>
<dbReference type="Gene3D" id="3.30.420.40">
    <property type="match status" value="1"/>
</dbReference>
<evidence type="ECO:0000313" key="6">
    <source>
        <dbReference type="Proteomes" id="UP000663829"/>
    </source>
</evidence>
<accession>A0A815BKW7</accession>
<keyword evidence="6" id="KW-1185">Reference proteome</keyword>
<dbReference type="PANTHER" id="PTHR11937">
    <property type="entry name" value="ACTIN"/>
    <property type="match status" value="1"/>
</dbReference>
<dbReference type="Proteomes" id="UP000663829">
    <property type="component" value="Unassembled WGS sequence"/>
</dbReference>
<evidence type="ECO:0000313" key="2">
    <source>
        <dbReference type="EMBL" id="CAF1176284.1"/>
    </source>
</evidence>
<dbReference type="InterPro" id="IPR004000">
    <property type="entry name" value="Actin"/>
</dbReference>
<dbReference type="FunFam" id="3.30.420.40:FF:000029">
    <property type="entry name" value="Actin-related protein 3"/>
    <property type="match status" value="1"/>
</dbReference>
<protein>
    <recommendedName>
        <fullName evidence="7">Actin</fullName>
    </recommendedName>
</protein>
<dbReference type="AlphaFoldDB" id="A0A815BKW7"/>
<dbReference type="EMBL" id="CAJOBA010034540">
    <property type="protein sequence ID" value="CAF3987428.1"/>
    <property type="molecule type" value="Genomic_DNA"/>
</dbReference>
<comment type="function">
    <text evidence="1">Actins are highly conserved proteins that are involved in various types of cell motility and are ubiquitously expressed in all eukaryotic cells.</text>
</comment>
<dbReference type="Proteomes" id="UP000677228">
    <property type="component" value="Unassembled WGS sequence"/>
</dbReference>
<dbReference type="InterPro" id="IPR043129">
    <property type="entry name" value="ATPase_NBD"/>
</dbReference>
<comment type="caution">
    <text evidence="3">The sequence shown here is derived from an EMBL/GenBank/DDBJ whole genome shotgun (WGS) entry which is preliminary data.</text>
</comment>
<proteinExistence type="predicted"/>
<dbReference type="OrthoDB" id="421448at2759"/>
<dbReference type="EMBL" id="CAJOBC010023431">
    <property type="protein sequence ID" value="CAF4059258.1"/>
    <property type="molecule type" value="Genomic_DNA"/>
</dbReference>
<evidence type="ECO:0000256" key="1">
    <source>
        <dbReference type="ARBA" id="ARBA00003520"/>
    </source>
</evidence>
<dbReference type="Proteomes" id="UP000681722">
    <property type="component" value="Unassembled WGS sequence"/>
</dbReference>
<evidence type="ECO:0000313" key="5">
    <source>
        <dbReference type="EMBL" id="CAF4059258.1"/>
    </source>
</evidence>